<feature type="transmembrane region" description="Helical" evidence="1">
    <location>
        <begin position="177"/>
        <end position="203"/>
    </location>
</feature>
<dbReference type="AlphaFoldDB" id="A0A813HUX3"/>
<dbReference type="EMBL" id="CAJNNV010032931">
    <property type="protein sequence ID" value="CAE8641539.1"/>
    <property type="molecule type" value="Genomic_DNA"/>
</dbReference>
<keyword evidence="3" id="KW-1185">Reference proteome</keyword>
<evidence type="ECO:0000256" key="1">
    <source>
        <dbReference type="SAM" id="Phobius"/>
    </source>
</evidence>
<gene>
    <name evidence="2" type="ORF">PGLA1383_LOCUS56163</name>
</gene>
<name>A0A813HUX3_POLGL</name>
<sequence>MPKKATTDSESAGKVQTVWVETDFRVTDSGRANTQRFFTTMRDAWSAIHYELVDQAGYVKLSKTNKVLWVELHARLPPYFIKMFQELPAGSDGMCFKNSIPGLPVTRSWQTMANARACDSHFDEETVRAGFWLDKTGMKESKIYFWNGMAMMVLWFFFRVCWYSGQTFRIYQLREGLLTLPTLNICVFLISFFAGAALQLYWFSKLLKGAIKVLTTPKGPSKKT</sequence>
<dbReference type="OrthoDB" id="10266980at2759"/>
<keyword evidence="1" id="KW-1133">Transmembrane helix</keyword>
<proteinExistence type="predicted"/>
<dbReference type="GO" id="GO:0005783">
    <property type="term" value="C:endoplasmic reticulum"/>
    <property type="evidence" value="ECO:0007669"/>
    <property type="project" value="TreeGrafter"/>
</dbReference>
<protein>
    <submittedName>
        <fullName evidence="2">Uncharacterized protein</fullName>
    </submittedName>
</protein>
<reference evidence="2" key="1">
    <citation type="submission" date="2021-02" db="EMBL/GenBank/DDBJ databases">
        <authorList>
            <person name="Dougan E. K."/>
            <person name="Rhodes N."/>
            <person name="Thang M."/>
            <person name="Chan C."/>
        </authorList>
    </citation>
    <scope>NUCLEOTIDE SEQUENCE</scope>
</reference>
<dbReference type="PANTHER" id="PTHR13439">
    <property type="entry name" value="CT120 PROTEIN"/>
    <property type="match status" value="1"/>
</dbReference>
<dbReference type="PANTHER" id="PTHR13439:SF0">
    <property type="entry name" value="TOPOISOMERASE I DAMAGE AFFECTED PROTEIN 4"/>
    <property type="match status" value="1"/>
</dbReference>
<keyword evidence="1" id="KW-0812">Transmembrane</keyword>
<comment type="caution">
    <text evidence="2">The sequence shown here is derived from an EMBL/GenBank/DDBJ whole genome shotgun (WGS) entry which is preliminary data.</text>
</comment>
<evidence type="ECO:0000313" key="2">
    <source>
        <dbReference type="EMBL" id="CAE8641539.1"/>
    </source>
</evidence>
<dbReference type="InterPro" id="IPR050846">
    <property type="entry name" value="TLCD"/>
</dbReference>
<evidence type="ECO:0000313" key="3">
    <source>
        <dbReference type="Proteomes" id="UP000654075"/>
    </source>
</evidence>
<accession>A0A813HUX3</accession>
<feature type="transmembrane region" description="Helical" evidence="1">
    <location>
        <begin position="143"/>
        <end position="165"/>
    </location>
</feature>
<dbReference type="Proteomes" id="UP000654075">
    <property type="component" value="Unassembled WGS sequence"/>
</dbReference>
<keyword evidence="1" id="KW-0472">Membrane</keyword>
<organism evidence="2 3">
    <name type="scientific">Polarella glacialis</name>
    <name type="common">Dinoflagellate</name>
    <dbReference type="NCBI Taxonomy" id="89957"/>
    <lineage>
        <taxon>Eukaryota</taxon>
        <taxon>Sar</taxon>
        <taxon>Alveolata</taxon>
        <taxon>Dinophyceae</taxon>
        <taxon>Suessiales</taxon>
        <taxon>Suessiaceae</taxon>
        <taxon>Polarella</taxon>
    </lineage>
</organism>
<dbReference type="GO" id="GO:0055088">
    <property type="term" value="P:lipid homeostasis"/>
    <property type="evidence" value="ECO:0007669"/>
    <property type="project" value="TreeGrafter"/>
</dbReference>